<reference evidence="1" key="1">
    <citation type="journal article" date="2020" name="Nature">
        <title>Giant virus diversity and host interactions through global metagenomics.</title>
        <authorList>
            <person name="Schulz F."/>
            <person name="Roux S."/>
            <person name="Paez-Espino D."/>
            <person name="Jungbluth S."/>
            <person name="Walsh D.A."/>
            <person name="Denef V.J."/>
            <person name="McMahon K.D."/>
            <person name="Konstantinidis K.T."/>
            <person name="Eloe-Fadrosh E.A."/>
            <person name="Kyrpides N.C."/>
            <person name="Woyke T."/>
        </authorList>
    </citation>
    <scope>NUCLEOTIDE SEQUENCE</scope>
    <source>
        <strain evidence="1">GVMAG-M-3300023174-46</strain>
    </source>
</reference>
<protein>
    <submittedName>
        <fullName evidence="1">Uncharacterized protein</fullName>
    </submittedName>
</protein>
<evidence type="ECO:0000313" key="1">
    <source>
        <dbReference type="EMBL" id="QHT18254.1"/>
    </source>
</evidence>
<dbReference type="AlphaFoldDB" id="A0A6C0DPJ8"/>
<sequence>MSTSSEKGQSLEDIFQGKYTEFCNDLVGACPELAVDIGMAKALSPKERKQKFREEVLASCSPTRNATECPGIVLPGVCIEEDVWTSLSTTSQKAIQEYMTILSFSLLMEDGVSGDMKNGWTAEWAKKMMDDMKTKLNTMDFSKMSEKFAKLFGAGDKGFPQIPEKFLKGQIAKLAEEIVRELKIEDFGIDPAEMEAAGHDPSKAIAMMMNVFTNNPQIFQGTIAKLTKKLQQKVQSGALRPHELVAEAEELMKTFSENPEFVEMMETFRQSFGFEDMEKARSVGREGEARLNLVRSRLRKKLEAKKAKAKAAENGGGK</sequence>
<accession>A0A6C0DPJ8</accession>
<organism evidence="1">
    <name type="scientific">viral metagenome</name>
    <dbReference type="NCBI Taxonomy" id="1070528"/>
    <lineage>
        <taxon>unclassified sequences</taxon>
        <taxon>metagenomes</taxon>
        <taxon>organismal metagenomes</taxon>
    </lineage>
</organism>
<name>A0A6C0DPJ8_9ZZZZ</name>
<dbReference type="EMBL" id="MN739654">
    <property type="protein sequence ID" value="QHT18254.1"/>
    <property type="molecule type" value="Genomic_DNA"/>
</dbReference>
<proteinExistence type="predicted"/>